<reference evidence="2" key="1">
    <citation type="submission" date="2020-04" db="EMBL/GenBank/DDBJ databases">
        <title>Draft genome resource of the tomato pathogen Pseudocercospora fuligena.</title>
        <authorList>
            <person name="Zaccaron A."/>
        </authorList>
    </citation>
    <scope>NUCLEOTIDE SEQUENCE</scope>
    <source>
        <strain evidence="2">PF001</strain>
    </source>
</reference>
<dbReference type="AlphaFoldDB" id="A0A8H6RSZ7"/>
<name>A0A8H6RSZ7_9PEZI</name>
<feature type="region of interest" description="Disordered" evidence="1">
    <location>
        <begin position="124"/>
        <end position="309"/>
    </location>
</feature>
<organism evidence="2 3">
    <name type="scientific">Pseudocercospora fuligena</name>
    <dbReference type="NCBI Taxonomy" id="685502"/>
    <lineage>
        <taxon>Eukaryota</taxon>
        <taxon>Fungi</taxon>
        <taxon>Dikarya</taxon>
        <taxon>Ascomycota</taxon>
        <taxon>Pezizomycotina</taxon>
        <taxon>Dothideomycetes</taxon>
        <taxon>Dothideomycetidae</taxon>
        <taxon>Mycosphaerellales</taxon>
        <taxon>Mycosphaerellaceae</taxon>
        <taxon>Pseudocercospora</taxon>
    </lineage>
</organism>
<evidence type="ECO:0000313" key="2">
    <source>
        <dbReference type="EMBL" id="KAF7196929.1"/>
    </source>
</evidence>
<feature type="region of interest" description="Disordered" evidence="1">
    <location>
        <begin position="1"/>
        <end position="82"/>
    </location>
</feature>
<comment type="caution">
    <text evidence="2">The sequence shown here is derived from an EMBL/GenBank/DDBJ whole genome shotgun (WGS) entry which is preliminary data.</text>
</comment>
<protein>
    <submittedName>
        <fullName evidence="2">Uncharacterized protein</fullName>
    </submittedName>
</protein>
<feature type="compositionally biased region" description="Basic and acidic residues" evidence="1">
    <location>
        <begin position="23"/>
        <end position="32"/>
    </location>
</feature>
<proteinExistence type="predicted"/>
<feature type="compositionally biased region" description="Low complexity" evidence="1">
    <location>
        <begin position="263"/>
        <end position="281"/>
    </location>
</feature>
<dbReference type="Proteomes" id="UP000660729">
    <property type="component" value="Unassembled WGS sequence"/>
</dbReference>
<accession>A0A8H6RSZ7</accession>
<feature type="compositionally biased region" description="Pro residues" evidence="1">
    <location>
        <begin position="251"/>
        <end position="261"/>
    </location>
</feature>
<feature type="compositionally biased region" description="Acidic residues" evidence="1">
    <location>
        <begin position="45"/>
        <end position="82"/>
    </location>
</feature>
<evidence type="ECO:0000256" key="1">
    <source>
        <dbReference type="SAM" id="MobiDB-lite"/>
    </source>
</evidence>
<dbReference type="EMBL" id="JABCIY010000022">
    <property type="protein sequence ID" value="KAF7196929.1"/>
    <property type="molecule type" value="Genomic_DNA"/>
</dbReference>
<dbReference type="OrthoDB" id="10679359at2759"/>
<keyword evidence="3" id="KW-1185">Reference proteome</keyword>
<evidence type="ECO:0000313" key="3">
    <source>
        <dbReference type="Proteomes" id="UP000660729"/>
    </source>
</evidence>
<sequence length="309" mass="33794">MAMTRKDSTVSKLSPEGKSLGELTKEFERDALARVQGNGPKTEGEDINSDEDAIEDVGFEEDEADDYSDGDDDDGGFQDYEDWKEEKRFLTSDVAGQIHNHSPVEGYQTEDTALKELIRSIHQDSVDLGLENPTGSGEGEDKNVAGEAEDQDREDVLRPFSSTPSPFIFRSLPIRQPASMPAAPQHPPGSRPIGQQPLPQVVPPASHNPSNYIPFRPTRPPYPALRPLSVPDALHRPRLAQSVPGANPSLPNVPRPGPTQPSAPQVPTQTALTPQPPAQLTHYQGMFSPNQVQNPPCLELDSETAKRNY</sequence>
<gene>
    <name evidence="2" type="ORF">HII31_01847</name>
</gene>